<reference evidence="1 2" key="1">
    <citation type="submission" date="2018-06" db="EMBL/GenBank/DDBJ databases">
        <title>Genomic Encyclopedia of Type Strains, Phase IV (KMG-IV): sequencing the most valuable type-strain genomes for metagenomic binning, comparative biology and taxonomic classification.</title>
        <authorList>
            <person name="Goeker M."/>
        </authorList>
    </citation>
    <scope>NUCLEOTIDE SEQUENCE [LARGE SCALE GENOMIC DNA]</scope>
    <source>
        <strain evidence="1 2">DSM 25532</strain>
    </source>
</reference>
<accession>A0A366H4P1</accession>
<evidence type="ECO:0000313" key="1">
    <source>
        <dbReference type="EMBL" id="RBP36878.1"/>
    </source>
</evidence>
<organism evidence="1 2">
    <name type="scientific">Roseimicrobium gellanilyticum</name>
    <dbReference type="NCBI Taxonomy" id="748857"/>
    <lineage>
        <taxon>Bacteria</taxon>
        <taxon>Pseudomonadati</taxon>
        <taxon>Verrucomicrobiota</taxon>
        <taxon>Verrucomicrobiia</taxon>
        <taxon>Verrucomicrobiales</taxon>
        <taxon>Verrucomicrobiaceae</taxon>
        <taxon>Roseimicrobium</taxon>
    </lineage>
</organism>
<dbReference type="Proteomes" id="UP000253426">
    <property type="component" value="Unassembled WGS sequence"/>
</dbReference>
<protein>
    <submittedName>
        <fullName evidence="1">Uncharacterized protein</fullName>
    </submittedName>
</protein>
<name>A0A366H4P1_9BACT</name>
<proteinExistence type="predicted"/>
<dbReference type="PROSITE" id="PS51257">
    <property type="entry name" value="PROKAR_LIPOPROTEIN"/>
    <property type="match status" value="1"/>
</dbReference>
<comment type="caution">
    <text evidence="1">The sequence shown here is derived from an EMBL/GenBank/DDBJ whole genome shotgun (WGS) entry which is preliminary data.</text>
</comment>
<gene>
    <name evidence="1" type="ORF">DES53_11519</name>
</gene>
<sequence>MRLNVSVAMWKLCRRPWTAEALLPLSSSAACCTPHRDAVAKLYWKRHSASECRHRCSRAADSGKRQQGCAQSRDAARHSVRIIRV</sequence>
<evidence type="ECO:0000313" key="2">
    <source>
        <dbReference type="Proteomes" id="UP000253426"/>
    </source>
</evidence>
<keyword evidence="2" id="KW-1185">Reference proteome</keyword>
<dbReference type="EMBL" id="QNRR01000015">
    <property type="protein sequence ID" value="RBP36878.1"/>
    <property type="molecule type" value="Genomic_DNA"/>
</dbReference>
<dbReference type="AlphaFoldDB" id="A0A366H4P1"/>